<comment type="caution">
    <text evidence="4">The sequence shown here is derived from an EMBL/GenBank/DDBJ whole genome shotgun (WGS) entry which is preliminary data.</text>
</comment>
<feature type="domain" description="BD-FAE-like" evidence="3">
    <location>
        <begin position="239"/>
        <end position="383"/>
    </location>
</feature>
<organism evidence="4 5">
    <name type="scientific">Trypanosoma equiperdum</name>
    <dbReference type="NCBI Taxonomy" id="5694"/>
    <lineage>
        <taxon>Eukaryota</taxon>
        <taxon>Discoba</taxon>
        <taxon>Euglenozoa</taxon>
        <taxon>Kinetoplastea</taxon>
        <taxon>Metakinetoplastina</taxon>
        <taxon>Trypanosomatida</taxon>
        <taxon>Trypanosomatidae</taxon>
        <taxon>Trypanosoma</taxon>
    </lineage>
</organism>
<feature type="region of interest" description="Disordered" evidence="2">
    <location>
        <begin position="500"/>
        <end position="546"/>
    </location>
</feature>
<evidence type="ECO:0000313" key="4">
    <source>
        <dbReference type="EMBL" id="SCU71853.1"/>
    </source>
</evidence>
<sequence length="661" mass="72636">MRSYVFGQLCWICRVTVELLMAMGTGAKWMFMLTRLVIFAFMSFSYFVPMVYWYFSSPNIIHRVAYRSAKRSRQRVPRIEPGRALGSKRTVGSTGFENCPKVEEPDDIDTLKSLVTPLLLSRDGRNSEATCSVECAVNDDPKQGTTSSILSDELRGSCGGSVAFSSVYLGGERNGNGTISERTKETRCDNPLEDVVSSDDDEDRQNLNNRARLDIYLPVSPDSSSNPTEGEGTPSAGVENKKSPIVICISGGAWIVGCYLWSGLVARLLATRGYAVFCPDYRNFPQTDMEGMVVDISDAIAWVVHNADRYNGDVSNITLVGQSAGAHLSLMSLLSQAHLHAEEASGGEPPSGAAYYVKRYNPRTSIRRYIGLSGIYNLQELVPHFDKRGLYSSVLYRIAGGEDKLANFSPTAYFGPKVLGSTEESLPENIFDFLPRYIYFLHGDADESAPLSESADIAFAMREKQRLLTRRRCGKSVGRCAPFFTCDSSSSIPCQHTHCSPSHMSSDENGMTSISPCASFASGEPKHQSNGGIRGRGSSESSDKEHRASAVEIRWVKIPDASHTDPFVEEVLVGHQSSLVEFIVKQDDYLVPGHRWEIEAESSEPDEDECNGATVNTPGDSPAEYSDSVTPVMLPDAILPLRVPHESRPLLMRAASYVCPF</sequence>
<evidence type="ECO:0000256" key="2">
    <source>
        <dbReference type="SAM" id="MobiDB-lite"/>
    </source>
</evidence>
<accession>A0A1G4IHD2</accession>
<keyword evidence="1" id="KW-0378">Hydrolase</keyword>
<dbReference type="VEuPathDB" id="TriTrypDB:TEOVI_000343500"/>
<dbReference type="AlphaFoldDB" id="A0A1G4IHD2"/>
<name>A0A1G4IHD2_TRYEQ</name>
<dbReference type="Gene3D" id="3.40.50.1820">
    <property type="entry name" value="alpha/beta hydrolase"/>
    <property type="match status" value="1"/>
</dbReference>
<dbReference type="Proteomes" id="UP000195570">
    <property type="component" value="Unassembled WGS sequence"/>
</dbReference>
<evidence type="ECO:0000256" key="1">
    <source>
        <dbReference type="ARBA" id="ARBA00022801"/>
    </source>
</evidence>
<keyword evidence="5" id="KW-1185">Reference proteome</keyword>
<feature type="region of interest" description="Disordered" evidence="2">
    <location>
        <begin position="174"/>
        <end position="204"/>
    </location>
</feature>
<dbReference type="RefSeq" id="XP_067082441.1">
    <property type="nucleotide sequence ID" value="XM_067226340.1"/>
</dbReference>
<dbReference type="Pfam" id="PF20434">
    <property type="entry name" value="BD-FAE"/>
    <property type="match status" value="1"/>
</dbReference>
<dbReference type="GO" id="GO:0016787">
    <property type="term" value="F:hydrolase activity"/>
    <property type="evidence" value="ECO:0007669"/>
    <property type="project" value="UniProtKB-KW"/>
</dbReference>
<dbReference type="InterPro" id="IPR050300">
    <property type="entry name" value="GDXG_lipolytic_enzyme"/>
</dbReference>
<feature type="region of interest" description="Disordered" evidence="2">
    <location>
        <begin position="601"/>
        <end position="628"/>
    </location>
</feature>
<dbReference type="PANTHER" id="PTHR48081:SF33">
    <property type="entry name" value="KYNURENINE FORMAMIDASE"/>
    <property type="match status" value="1"/>
</dbReference>
<dbReference type="SUPFAM" id="SSF53474">
    <property type="entry name" value="alpha/beta-Hydrolases"/>
    <property type="match status" value="1"/>
</dbReference>
<reference evidence="4" key="1">
    <citation type="submission" date="2016-09" db="EMBL/GenBank/DDBJ databases">
        <authorList>
            <person name="Hebert L."/>
            <person name="Moumen B."/>
        </authorList>
    </citation>
    <scope>NUCLEOTIDE SEQUENCE [LARGE SCALE GENOMIC DNA]</scope>
    <source>
        <strain evidence="4">OVI</strain>
    </source>
</reference>
<feature type="region of interest" description="Disordered" evidence="2">
    <location>
        <begin position="217"/>
        <end position="237"/>
    </location>
</feature>
<feature type="compositionally biased region" description="Polar residues" evidence="2">
    <location>
        <begin position="500"/>
        <end position="516"/>
    </location>
</feature>
<dbReference type="InterPro" id="IPR049492">
    <property type="entry name" value="BD-FAE-like_dom"/>
</dbReference>
<dbReference type="GeneID" id="92377375"/>
<dbReference type="EMBL" id="CZPT02001745">
    <property type="protein sequence ID" value="SCU71853.1"/>
    <property type="molecule type" value="Genomic_DNA"/>
</dbReference>
<protein>
    <submittedName>
        <fullName evidence="4">Isoprenylcysteine alpha-carbonyl methylesterase, putative</fullName>
    </submittedName>
</protein>
<evidence type="ECO:0000313" key="5">
    <source>
        <dbReference type="Proteomes" id="UP000195570"/>
    </source>
</evidence>
<dbReference type="PANTHER" id="PTHR48081">
    <property type="entry name" value="AB HYDROLASE SUPERFAMILY PROTEIN C4A8.06C"/>
    <property type="match status" value="1"/>
</dbReference>
<gene>
    <name evidence="4" type="ORF">TEOVI_000343500</name>
</gene>
<evidence type="ECO:0000259" key="3">
    <source>
        <dbReference type="Pfam" id="PF20434"/>
    </source>
</evidence>
<feature type="compositionally biased region" description="Acidic residues" evidence="2">
    <location>
        <begin position="601"/>
        <end position="610"/>
    </location>
</feature>
<dbReference type="InterPro" id="IPR029058">
    <property type="entry name" value="AB_hydrolase_fold"/>
</dbReference>
<proteinExistence type="predicted"/>
<feature type="compositionally biased region" description="Basic and acidic residues" evidence="2">
    <location>
        <begin position="181"/>
        <end position="190"/>
    </location>
</feature>